<keyword evidence="37" id="KW-1185">Reference proteome</keyword>
<comment type="subcellular location">
    <subcellularLocation>
        <location evidence="1">Cell membrane</location>
        <topology evidence="1">Single-pass type I membrane protein</topology>
    </subcellularLocation>
    <subcellularLocation>
        <location evidence="4">Cell projection</location>
        <location evidence="4">Axon</location>
    </subcellularLocation>
    <subcellularLocation>
        <location evidence="5">Cell projection</location>
        <location evidence="5">Growth cone</location>
    </subcellularLocation>
    <subcellularLocation>
        <location evidence="2">Cytoplasmic vesicle</location>
        <location evidence="2">Secretory vesicle</location>
        <location evidence="2">Synaptic vesicle membrane</location>
    </subcellularLocation>
    <subcellularLocation>
        <location evidence="3">Perikaryon</location>
    </subcellularLocation>
    <subcellularLocation>
        <location evidence="27">Postsynaptic density</location>
    </subcellularLocation>
    <subcellularLocation>
        <location evidence="26">Synapse</location>
        <location evidence="26">Synaptosome</location>
    </subcellularLocation>
</comment>
<evidence type="ECO:0000256" key="24">
    <source>
        <dbReference type="ARBA" id="ARBA00023319"/>
    </source>
</evidence>
<evidence type="ECO:0000259" key="32">
    <source>
        <dbReference type="PROSITE" id="PS50055"/>
    </source>
</evidence>
<dbReference type="SMART" id="SM00060">
    <property type="entry name" value="FN3"/>
    <property type="match status" value="6"/>
</dbReference>
<keyword evidence="22" id="KW-0325">Glycoprotein</keyword>
<feature type="domain" description="Fibronectin type-III" evidence="35">
    <location>
        <begin position="316"/>
        <end position="406"/>
    </location>
</feature>
<name>A0A8J6F2Y7_ELECQ</name>
<keyword evidence="14" id="KW-0378">Hydrolase</keyword>
<dbReference type="EMBL" id="WNTK01000007">
    <property type="protein sequence ID" value="KAG9480692.1"/>
    <property type="molecule type" value="Genomic_DNA"/>
</dbReference>
<evidence type="ECO:0000256" key="25">
    <source>
        <dbReference type="ARBA" id="ARBA00023329"/>
    </source>
</evidence>
<keyword evidence="9" id="KW-0771">Synaptosome</keyword>
<comment type="caution">
    <text evidence="36">The sequence shown here is derived from an EMBL/GenBank/DDBJ whole genome shotgun (WGS) entry which is preliminary data.</text>
</comment>
<keyword evidence="18" id="KW-0770">Synapse</keyword>
<keyword evidence="25" id="KW-0968">Cytoplasmic vesicle</keyword>
<feature type="domain" description="Ig-like" evidence="34">
    <location>
        <begin position="130"/>
        <end position="219"/>
    </location>
</feature>
<dbReference type="FunFam" id="2.60.40.10:FF:000144">
    <property type="entry name" value="receptor-type tyrosine-protein phosphatase delta isoform X1"/>
    <property type="match status" value="1"/>
</dbReference>
<dbReference type="FunFam" id="2.60.40.10:FF:000036">
    <property type="entry name" value="receptor-type tyrosine-protein phosphatase delta isoform X1"/>
    <property type="match status" value="1"/>
</dbReference>
<evidence type="ECO:0000256" key="5">
    <source>
        <dbReference type="ARBA" id="ARBA00004624"/>
    </source>
</evidence>
<dbReference type="PROSITE" id="PS50853">
    <property type="entry name" value="FN3"/>
    <property type="match status" value="6"/>
</dbReference>
<protein>
    <recommendedName>
        <fullName evidence="29">Receptor-type tyrosine-protein phosphatase S</fullName>
        <ecNumber evidence="7">3.1.3.48</ecNumber>
    </recommendedName>
</protein>
<dbReference type="InterPro" id="IPR000242">
    <property type="entry name" value="PTP_cat"/>
</dbReference>
<dbReference type="FunFam" id="2.60.40.10:FF:000068">
    <property type="entry name" value="receptor-type tyrosine-protein phosphatase delta isoform X1"/>
    <property type="match status" value="1"/>
</dbReference>
<dbReference type="InterPro" id="IPR003598">
    <property type="entry name" value="Ig_sub2"/>
</dbReference>
<feature type="domain" description="Fibronectin type-III" evidence="35">
    <location>
        <begin position="705"/>
        <end position="804"/>
    </location>
</feature>
<dbReference type="SUPFAM" id="SSF52799">
    <property type="entry name" value="(Phosphotyrosine protein) phosphatases II"/>
    <property type="match status" value="2"/>
</dbReference>
<feature type="domain" description="Tyrosine-protein phosphatase" evidence="32">
    <location>
        <begin position="1167"/>
        <end position="1422"/>
    </location>
</feature>
<keyword evidence="20" id="KW-1015">Disulfide bond</keyword>
<evidence type="ECO:0000256" key="29">
    <source>
        <dbReference type="ARBA" id="ARBA00073611"/>
    </source>
</evidence>
<evidence type="ECO:0000256" key="3">
    <source>
        <dbReference type="ARBA" id="ARBA00004484"/>
    </source>
</evidence>
<evidence type="ECO:0000256" key="27">
    <source>
        <dbReference type="ARBA" id="ARBA00034105"/>
    </source>
</evidence>
<dbReference type="PRINTS" id="PR00700">
    <property type="entry name" value="PRTYPHPHTASE"/>
</dbReference>
<keyword evidence="12 31" id="KW-0732">Signal</keyword>
<evidence type="ECO:0000256" key="4">
    <source>
        <dbReference type="ARBA" id="ARBA00004489"/>
    </source>
</evidence>
<evidence type="ECO:0000256" key="31">
    <source>
        <dbReference type="SAM" id="SignalP"/>
    </source>
</evidence>
<feature type="domain" description="Ig-like" evidence="34">
    <location>
        <begin position="4"/>
        <end position="118"/>
    </location>
</feature>
<evidence type="ECO:0000313" key="36">
    <source>
        <dbReference type="EMBL" id="KAG9480692.1"/>
    </source>
</evidence>
<feature type="domain" description="Tyrosine specific protein phosphatases" evidence="33">
    <location>
        <begin position="1631"/>
        <end position="1704"/>
    </location>
</feature>
<evidence type="ECO:0000256" key="23">
    <source>
        <dbReference type="ARBA" id="ARBA00023273"/>
    </source>
</evidence>
<evidence type="ECO:0000256" key="15">
    <source>
        <dbReference type="ARBA" id="ARBA00022889"/>
    </source>
</evidence>
<dbReference type="CDD" id="cd05739">
    <property type="entry name" value="IgI_3_RPTP_IIa_LAR_like"/>
    <property type="match status" value="1"/>
</dbReference>
<dbReference type="Gene3D" id="2.60.40.10">
    <property type="entry name" value="Immunoglobulins"/>
    <property type="match status" value="9"/>
</dbReference>
<keyword evidence="21" id="KW-0675">Receptor</keyword>
<feature type="domain" description="Ig-like" evidence="34">
    <location>
        <begin position="227"/>
        <end position="309"/>
    </location>
</feature>
<feature type="domain" description="Fibronectin type-III" evidence="35">
    <location>
        <begin position="830"/>
        <end position="914"/>
    </location>
</feature>
<evidence type="ECO:0000259" key="33">
    <source>
        <dbReference type="PROSITE" id="PS50056"/>
    </source>
</evidence>
<dbReference type="InterPro" id="IPR003599">
    <property type="entry name" value="Ig_sub"/>
</dbReference>
<feature type="domain" description="Fibronectin type-III" evidence="35">
    <location>
        <begin position="411"/>
        <end position="505"/>
    </location>
</feature>
<dbReference type="Pfam" id="PF00102">
    <property type="entry name" value="Y_phosphatase"/>
    <property type="match status" value="2"/>
</dbReference>
<organism evidence="36 37">
    <name type="scientific">Eleutherodactylus coqui</name>
    <name type="common">Puerto Rican coqui</name>
    <dbReference type="NCBI Taxonomy" id="57060"/>
    <lineage>
        <taxon>Eukaryota</taxon>
        <taxon>Metazoa</taxon>
        <taxon>Chordata</taxon>
        <taxon>Craniata</taxon>
        <taxon>Vertebrata</taxon>
        <taxon>Euteleostomi</taxon>
        <taxon>Amphibia</taxon>
        <taxon>Batrachia</taxon>
        <taxon>Anura</taxon>
        <taxon>Neobatrachia</taxon>
        <taxon>Hyloidea</taxon>
        <taxon>Eleutherodactylidae</taxon>
        <taxon>Eleutherodactylinae</taxon>
        <taxon>Eleutherodactylus</taxon>
        <taxon>Eleutherodactylus</taxon>
    </lineage>
</organism>
<feature type="transmembrane region" description="Helical" evidence="30">
    <location>
        <begin position="1077"/>
        <end position="1100"/>
    </location>
</feature>
<dbReference type="InterPro" id="IPR016130">
    <property type="entry name" value="Tyr_Pase_AS"/>
</dbReference>
<evidence type="ECO:0000256" key="7">
    <source>
        <dbReference type="ARBA" id="ARBA00013064"/>
    </source>
</evidence>
<dbReference type="Pfam" id="PF07679">
    <property type="entry name" value="I-set"/>
    <property type="match status" value="2"/>
</dbReference>
<evidence type="ECO:0000256" key="1">
    <source>
        <dbReference type="ARBA" id="ARBA00004251"/>
    </source>
</evidence>
<dbReference type="InterPro" id="IPR050713">
    <property type="entry name" value="RTP_Phos/Ushers"/>
</dbReference>
<dbReference type="InterPro" id="IPR003595">
    <property type="entry name" value="Tyr_Pase_cat"/>
</dbReference>
<dbReference type="FunFam" id="2.60.40.10:FF:000027">
    <property type="entry name" value="receptor-type tyrosine-protein phosphatase delta isoform X1"/>
    <property type="match status" value="1"/>
</dbReference>
<keyword evidence="16" id="KW-0904">Protein phosphatase</keyword>
<proteinExistence type="inferred from homology"/>
<evidence type="ECO:0000256" key="20">
    <source>
        <dbReference type="ARBA" id="ARBA00023157"/>
    </source>
</evidence>
<dbReference type="FunFam" id="2.60.40.10:FF:000066">
    <property type="entry name" value="receptor-type tyrosine-protein phosphatase delta isoform X1"/>
    <property type="match status" value="1"/>
</dbReference>
<evidence type="ECO:0000256" key="11">
    <source>
        <dbReference type="ARBA" id="ARBA00022692"/>
    </source>
</evidence>
<evidence type="ECO:0000256" key="22">
    <source>
        <dbReference type="ARBA" id="ARBA00023180"/>
    </source>
</evidence>
<dbReference type="Gene3D" id="3.90.190.10">
    <property type="entry name" value="Protein tyrosine phosphatase superfamily"/>
    <property type="match status" value="2"/>
</dbReference>
<dbReference type="GO" id="GO:0050808">
    <property type="term" value="P:synapse organization"/>
    <property type="evidence" value="ECO:0007669"/>
    <property type="project" value="UniProtKB-ARBA"/>
</dbReference>
<feature type="signal peptide" evidence="31">
    <location>
        <begin position="1"/>
        <end position="24"/>
    </location>
</feature>
<feature type="domain" description="Fibronectin type-III" evidence="35">
    <location>
        <begin position="603"/>
        <end position="700"/>
    </location>
</feature>
<dbReference type="InterPro" id="IPR000387">
    <property type="entry name" value="Tyr_Pase_dom"/>
</dbReference>
<dbReference type="PRINTS" id="PR00014">
    <property type="entry name" value="FNTYPEIII"/>
</dbReference>
<dbReference type="PROSITE" id="PS50835">
    <property type="entry name" value="IG_LIKE"/>
    <property type="match status" value="3"/>
</dbReference>
<evidence type="ECO:0000313" key="37">
    <source>
        <dbReference type="Proteomes" id="UP000770717"/>
    </source>
</evidence>
<evidence type="ECO:0000256" key="2">
    <source>
        <dbReference type="ARBA" id="ARBA00004432"/>
    </source>
</evidence>
<dbReference type="FunFam" id="2.60.40.10:FF:000023">
    <property type="entry name" value="receptor-type tyrosine-protein phosphatase delta isoform X2"/>
    <property type="match status" value="1"/>
</dbReference>
<evidence type="ECO:0000256" key="28">
    <source>
        <dbReference type="ARBA" id="ARBA00051722"/>
    </source>
</evidence>
<dbReference type="SMART" id="SM00194">
    <property type="entry name" value="PTPc"/>
    <property type="match status" value="2"/>
</dbReference>
<evidence type="ECO:0000256" key="19">
    <source>
        <dbReference type="ARBA" id="ARBA00023136"/>
    </source>
</evidence>
<dbReference type="EC" id="3.1.3.48" evidence="7"/>
<dbReference type="InterPro" id="IPR013783">
    <property type="entry name" value="Ig-like_fold"/>
</dbReference>
<keyword evidence="10" id="KW-0358">Heparin-binding</keyword>
<keyword evidence="23" id="KW-0966">Cell projection</keyword>
<evidence type="ECO:0000256" key="21">
    <source>
        <dbReference type="ARBA" id="ARBA00023170"/>
    </source>
</evidence>
<dbReference type="SUPFAM" id="SSF49265">
    <property type="entry name" value="Fibronectin type III"/>
    <property type="match status" value="4"/>
</dbReference>
<dbReference type="InterPro" id="IPR036116">
    <property type="entry name" value="FN3_sf"/>
</dbReference>
<dbReference type="GO" id="GO:0043204">
    <property type="term" value="C:perikaryon"/>
    <property type="evidence" value="ECO:0007669"/>
    <property type="project" value="UniProtKB-SubCell"/>
</dbReference>
<dbReference type="FunFam" id="2.60.40.10:FF:000098">
    <property type="entry name" value="receptor-type tyrosine-protein phosphatase F isoform X1"/>
    <property type="match status" value="1"/>
</dbReference>
<dbReference type="CDD" id="cd14625">
    <property type="entry name" value="R-PTPc-S-1"/>
    <property type="match status" value="1"/>
</dbReference>
<dbReference type="SMART" id="SM00408">
    <property type="entry name" value="IGc2"/>
    <property type="match status" value="3"/>
</dbReference>
<evidence type="ECO:0000259" key="35">
    <source>
        <dbReference type="PROSITE" id="PS50853"/>
    </source>
</evidence>
<feature type="domain" description="Tyrosine-protein phosphatase" evidence="32">
    <location>
        <begin position="1454"/>
        <end position="1713"/>
    </location>
</feature>
<dbReference type="FunFam" id="2.60.40.10:FF:000015">
    <property type="entry name" value="receptor-type tyrosine-protein phosphatase delta isoform X2"/>
    <property type="match status" value="1"/>
</dbReference>
<dbReference type="GO" id="GO:0014069">
    <property type="term" value="C:postsynaptic density"/>
    <property type="evidence" value="ECO:0007669"/>
    <property type="project" value="UniProtKB-SubCell"/>
</dbReference>
<evidence type="ECO:0000256" key="12">
    <source>
        <dbReference type="ARBA" id="ARBA00022729"/>
    </source>
</evidence>
<evidence type="ECO:0000256" key="8">
    <source>
        <dbReference type="ARBA" id="ARBA00022475"/>
    </source>
</evidence>
<comment type="similarity">
    <text evidence="6">Belongs to the protein-tyrosine phosphatase family. Receptor class 2A subfamily.</text>
</comment>
<gene>
    <name evidence="36" type="ORF">GDO78_012253</name>
</gene>
<dbReference type="GO" id="GO:0030426">
    <property type="term" value="C:growth cone"/>
    <property type="evidence" value="ECO:0007669"/>
    <property type="project" value="UniProtKB-SubCell"/>
</dbReference>
<dbReference type="InterPro" id="IPR003961">
    <property type="entry name" value="FN3_dom"/>
</dbReference>
<dbReference type="FunFam" id="2.60.40.10:FF:000010">
    <property type="entry name" value="receptor-type tyrosine-protein phosphatase delta isoform X1"/>
    <property type="match status" value="1"/>
</dbReference>
<evidence type="ECO:0000256" key="13">
    <source>
        <dbReference type="ARBA" id="ARBA00022737"/>
    </source>
</evidence>
<dbReference type="PROSITE" id="PS00383">
    <property type="entry name" value="TYR_PHOSPHATASE_1"/>
    <property type="match status" value="2"/>
</dbReference>
<keyword evidence="17 30" id="KW-1133">Transmembrane helix</keyword>
<comment type="catalytic activity">
    <reaction evidence="28">
        <text>O-phospho-L-tyrosyl-[protein] + H2O = L-tyrosyl-[protein] + phosphate</text>
        <dbReference type="Rhea" id="RHEA:10684"/>
        <dbReference type="Rhea" id="RHEA-COMP:10136"/>
        <dbReference type="Rhea" id="RHEA-COMP:20101"/>
        <dbReference type="ChEBI" id="CHEBI:15377"/>
        <dbReference type="ChEBI" id="CHEBI:43474"/>
        <dbReference type="ChEBI" id="CHEBI:46858"/>
        <dbReference type="ChEBI" id="CHEBI:61978"/>
        <dbReference type="EC" id="3.1.3.48"/>
    </reaction>
</comment>
<evidence type="ECO:0000256" key="30">
    <source>
        <dbReference type="SAM" id="Phobius"/>
    </source>
</evidence>
<dbReference type="CDD" id="cd14627">
    <property type="entry name" value="R-PTP-S-2"/>
    <property type="match status" value="1"/>
</dbReference>
<dbReference type="CDD" id="cd00063">
    <property type="entry name" value="FN3"/>
    <property type="match status" value="6"/>
</dbReference>
<keyword evidence="24" id="KW-0393">Immunoglobulin domain</keyword>
<dbReference type="PANTHER" id="PTHR46957:SF8">
    <property type="entry name" value="PROTEIN-TYROSINE-PHOSPHATASE"/>
    <property type="match status" value="1"/>
</dbReference>
<dbReference type="GO" id="GO:0004725">
    <property type="term" value="F:protein tyrosine phosphatase activity"/>
    <property type="evidence" value="ECO:0007669"/>
    <property type="project" value="UniProtKB-EC"/>
</dbReference>
<dbReference type="GO" id="GO:0030672">
    <property type="term" value="C:synaptic vesicle membrane"/>
    <property type="evidence" value="ECO:0007669"/>
    <property type="project" value="UniProtKB-SubCell"/>
</dbReference>
<evidence type="ECO:0000256" key="6">
    <source>
        <dbReference type="ARBA" id="ARBA00010504"/>
    </source>
</evidence>
<dbReference type="PROSITE" id="PS50056">
    <property type="entry name" value="TYR_PHOSPHATASE_2"/>
    <property type="match status" value="2"/>
</dbReference>
<dbReference type="FunFam" id="3.90.190.10:FF:000002">
    <property type="entry name" value="receptor-type tyrosine-protein phosphatase delta isoform X2"/>
    <property type="match status" value="1"/>
</dbReference>
<evidence type="ECO:0000256" key="9">
    <source>
        <dbReference type="ARBA" id="ARBA00022599"/>
    </source>
</evidence>
<dbReference type="CDD" id="cd05738">
    <property type="entry name" value="IgI_2_RPTP_IIa_LAR_like"/>
    <property type="match status" value="1"/>
</dbReference>
<evidence type="ECO:0000256" key="17">
    <source>
        <dbReference type="ARBA" id="ARBA00022989"/>
    </source>
</evidence>
<evidence type="ECO:0000259" key="34">
    <source>
        <dbReference type="PROSITE" id="PS50835"/>
    </source>
</evidence>
<dbReference type="GO" id="GO:0005886">
    <property type="term" value="C:plasma membrane"/>
    <property type="evidence" value="ECO:0007669"/>
    <property type="project" value="UniProtKB-SubCell"/>
</dbReference>
<dbReference type="OrthoDB" id="10253954at2759"/>
<keyword evidence="8" id="KW-1003">Cell membrane</keyword>
<evidence type="ECO:0000256" key="16">
    <source>
        <dbReference type="ARBA" id="ARBA00022912"/>
    </source>
</evidence>
<dbReference type="InterPro" id="IPR029021">
    <property type="entry name" value="Prot-tyrosine_phosphatase-like"/>
</dbReference>
<keyword evidence="19 30" id="KW-0472">Membrane</keyword>
<dbReference type="Pfam" id="PF00041">
    <property type="entry name" value="fn3"/>
    <property type="match status" value="6"/>
</dbReference>
<feature type="chain" id="PRO_5035308279" description="Receptor-type tyrosine-protein phosphatase S" evidence="31">
    <location>
        <begin position="25"/>
        <end position="1722"/>
    </location>
</feature>
<keyword evidence="13" id="KW-0677">Repeat</keyword>
<evidence type="ECO:0000256" key="26">
    <source>
        <dbReference type="ARBA" id="ARBA00034102"/>
    </source>
</evidence>
<keyword evidence="11 30" id="KW-0812">Transmembrane</keyword>
<keyword evidence="15" id="KW-0130">Cell adhesion</keyword>
<dbReference type="SMART" id="SM00409">
    <property type="entry name" value="IG"/>
    <property type="match status" value="3"/>
</dbReference>
<dbReference type="GO" id="GO:0008201">
    <property type="term" value="F:heparin binding"/>
    <property type="evidence" value="ECO:0007669"/>
    <property type="project" value="UniProtKB-KW"/>
</dbReference>
<dbReference type="SMART" id="SM00404">
    <property type="entry name" value="PTPc_motif"/>
    <property type="match status" value="2"/>
</dbReference>
<dbReference type="GO" id="GO:0007155">
    <property type="term" value="P:cell adhesion"/>
    <property type="evidence" value="ECO:0007669"/>
    <property type="project" value="UniProtKB-KW"/>
</dbReference>
<dbReference type="PROSITE" id="PS50055">
    <property type="entry name" value="TYR_PHOSPHATASE_PTP"/>
    <property type="match status" value="2"/>
</dbReference>
<dbReference type="SUPFAM" id="SSF48726">
    <property type="entry name" value="Immunoglobulin"/>
    <property type="match status" value="3"/>
</dbReference>
<feature type="domain" description="Tyrosine specific protein phosphatases" evidence="33">
    <location>
        <begin position="1342"/>
        <end position="1413"/>
    </location>
</feature>
<dbReference type="Pfam" id="PF13927">
    <property type="entry name" value="Ig_3"/>
    <property type="match status" value="1"/>
</dbReference>
<dbReference type="FunFam" id="3.90.190.10:FF:000001">
    <property type="entry name" value="Receptor-type tyrosine-protein phosphatase F isoform A"/>
    <property type="match status" value="1"/>
</dbReference>
<accession>A0A8J6F2Y7</accession>
<dbReference type="InterPro" id="IPR036179">
    <property type="entry name" value="Ig-like_dom_sf"/>
</dbReference>
<dbReference type="InterPro" id="IPR007110">
    <property type="entry name" value="Ig-like_dom"/>
</dbReference>
<dbReference type="PANTHER" id="PTHR46957">
    <property type="entry name" value="CYTOKINE RECEPTOR"/>
    <property type="match status" value="1"/>
</dbReference>
<evidence type="ECO:0000256" key="10">
    <source>
        <dbReference type="ARBA" id="ARBA00022674"/>
    </source>
</evidence>
<evidence type="ECO:0000256" key="18">
    <source>
        <dbReference type="ARBA" id="ARBA00023018"/>
    </source>
</evidence>
<evidence type="ECO:0000256" key="14">
    <source>
        <dbReference type="ARBA" id="ARBA00022801"/>
    </source>
</evidence>
<reference evidence="36" key="1">
    <citation type="thesis" date="2020" institute="ProQuest LLC" country="789 East Eisenhower Parkway, Ann Arbor, MI, USA">
        <title>Comparative Genomics and Chromosome Evolution.</title>
        <authorList>
            <person name="Mudd A.B."/>
        </authorList>
    </citation>
    <scope>NUCLEOTIDE SEQUENCE</scope>
    <source>
        <strain evidence="36">HN-11 Male</strain>
        <tissue evidence="36">Kidney and liver</tissue>
    </source>
</reference>
<feature type="domain" description="Fibronectin type-III" evidence="35">
    <location>
        <begin position="509"/>
        <end position="598"/>
    </location>
</feature>
<dbReference type="Proteomes" id="UP000770717">
    <property type="component" value="Unassembled WGS sequence"/>
</dbReference>
<dbReference type="InterPro" id="IPR013098">
    <property type="entry name" value="Ig_I-set"/>
</dbReference>
<sequence>MRNPSMVILVCIISHLLLLAGLKADSDLEFIKRPTDEIGVSGGVASFVCQATGDPKPRVTWNKRGKKVNSQRFETIEFDEGAGAVLRIQPLRTPRDENVYECVAQNIKGESTVSAKLTVLREDQLPPGFPNIDMGPQLKVVERTRTATMLCAASGNPDPEITWFKDFLPVDPAASNGRIKQLRSGALQIENSEETDQGKYECVATNSAGVRYSSPANLYVRVRRVAPRFSILPVSHEIMPGGNVNITCVAVGSPMPYVKWMMGAEDLTPEDDMPVGRNVLELTNVKESANYTCVAMSSLGVIESVAQITVKSLPKAPGAPVVTETTATSITITWDSGNPDPVSYYVIEYKSKTQDGPYQIKEDITTTRYSIGGLSPNSEYEIWVSAVNSIGQGPPSEPVVTRTGEQAPASAPRNVQARMLTSTTMIIQWEEPVEPNGQIRGYRVYYTMEPDQPVSSWLKYNVDDNLLTTIGNLLEHETYTVRVLAFTSVGDGPLSDPIQVKTQQGVPGQPMNFRAEAKSETSISLTWSPPRQDSIVKYEVCYKEGERGNEIRKTFDPATSYLVEGLKPNTEYIFRLAARSNQGQGAWTSDVRERTMQSKPSAPPQEVKCVSTKSTTILVSWHPPPAESHNGILAGYSVHYGALDSEDPVPKEVKDIPPQTTEILLEALEKWTEYRITVVAHTAMGPGPESSPVVVRTDEDVPSAPPRKVEVEVLNSTAIKVFWRSPVQNRQHGQIRGYQIHYIKMENGEAKGLPHIRDVMLADAQEMIIDGLQADTSYSITVAAYTMKGDGARCKPKVITTQSAVSGKPDLSVSRISESSLLIQWQPPILPKNFKVKMVMKTSVLLSWEFPENYNSATPYKIQYNMQTVEVDGRTTKKLISNLKPKTYYNFILTSRGNTMSGLQQNVAVRTAPNMLGIKPLINWKTDSEGRITVTLPNVGTTEAVRSYYIVVVPLKKLRGQFLNPWGSPEEMDLEELVHSITKLHRRSLRHLRHVEIPKPYIAARFQALPPEFTLGDQKIHDGFENKALEFGHRYVFFILAMLEGAEAKMFAASPYSEPIFIEDPDPQPIIDGEEGLIWVIGPVLAVVFIICIVIAILLYKNKRKNSEPRTKCLLNNAEIPPHHPTDPVEMRRINFQTPGMLNHPPIPIADLSEHTEHLKANDNLKLSQEYESIDPGQQFTWEHSNLEVNKPKNRYANVIAYDHSRVILMPVEGILGSDYINANYIDGYRKQNAYIATQGPLPDTFGDFWRMVWEQRSATIVMMTRLEEKSRIKCDQYWPSRGADTYGMIQVTLLDTIELATFCVRTFSLHKNGSSEKREVRQFQFTAWPDHGVPEYPTPFLAFLRRVKTCNPPDAGPIVVHCSAGVGRTGCFIVIDAMLERIKHEKTVDIYGHVTLMRSQRNYMVQTEDQYSFIHDALFEAVACGNTEVPARNLYTYIQKLAQIETGEHVTGMELEFKRLANSKAHTSRFISANLPCNKFKNRLVNIMPYETTRVCLQPIRGVEGSDYINASFIDGYRQQKAYIATQGPLAETTEDFWRMLWENNSTIVVMLTKLREIGREKCHQYWPAERSARYQYFVVDPMAEYNMPQYILREFKVTDARDGQSRTVRQFQFTDWPEQGVPKSGEGFIDFIGQVHKTKEQFGQDGPISVHCSAGVGRTGVFITLSIVLERMRYEGVVDVFQTVKMLRTQRPAMVQTEDEYQFCYQASLEYLGSFDHYAT</sequence>